<proteinExistence type="inferred from homology"/>
<dbReference type="PROSITE" id="PS50850">
    <property type="entry name" value="MFS"/>
    <property type="match status" value="1"/>
</dbReference>
<evidence type="ECO:0000313" key="10">
    <source>
        <dbReference type="EMBL" id="CAD8485899.1"/>
    </source>
</evidence>
<name>A0A7S0HJH6_9CRYP</name>
<comment type="subcellular location">
    <subcellularLocation>
        <location evidence="1">Membrane</location>
        <topology evidence="1">Multi-pass membrane protein</topology>
    </subcellularLocation>
</comment>
<feature type="transmembrane region" description="Helical" evidence="8">
    <location>
        <begin position="422"/>
        <end position="441"/>
    </location>
</feature>
<dbReference type="GO" id="GO:1904659">
    <property type="term" value="P:D-glucose transmembrane transport"/>
    <property type="evidence" value="ECO:0007669"/>
    <property type="project" value="TreeGrafter"/>
</dbReference>
<dbReference type="PANTHER" id="PTHR48023:SF4">
    <property type="entry name" value="D-XYLOSE-PROTON SYMPORTER-LIKE 2"/>
    <property type="match status" value="1"/>
</dbReference>
<dbReference type="InterPro" id="IPR003663">
    <property type="entry name" value="Sugar/inositol_transpt"/>
</dbReference>
<dbReference type="GO" id="GO:0022857">
    <property type="term" value="F:transmembrane transporter activity"/>
    <property type="evidence" value="ECO:0007669"/>
    <property type="project" value="InterPro"/>
</dbReference>
<dbReference type="InterPro" id="IPR005828">
    <property type="entry name" value="MFS_sugar_transport-like"/>
</dbReference>
<feature type="transmembrane region" description="Helical" evidence="8">
    <location>
        <begin position="204"/>
        <end position="225"/>
    </location>
</feature>
<dbReference type="Gene3D" id="1.20.1250.20">
    <property type="entry name" value="MFS general substrate transporter like domains"/>
    <property type="match status" value="1"/>
</dbReference>
<keyword evidence="6 8" id="KW-0472">Membrane</keyword>
<evidence type="ECO:0000256" key="8">
    <source>
        <dbReference type="SAM" id="Phobius"/>
    </source>
</evidence>
<dbReference type="NCBIfam" id="TIGR00879">
    <property type="entry name" value="SP"/>
    <property type="match status" value="1"/>
</dbReference>
<evidence type="ECO:0000256" key="5">
    <source>
        <dbReference type="ARBA" id="ARBA00022989"/>
    </source>
</evidence>
<dbReference type="InterPro" id="IPR036259">
    <property type="entry name" value="MFS_trans_sf"/>
</dbReference>
<dbReference type="InterPro" id="IPR020846">
    <property type="entry name" value="MFS_dom"/>
</dbReference>
<feature type="transmembrane region" description="Helical" evidence="8">
    <location>
        <begin position="147"/>
        <end position="165"/>
    </location>
</feature>
<dbReference type="InterPro" id="IPR050820">
    <property type="entry name" value="MFS_Sugar_Transporter"/>
</dbReference>
<accession>A0A7S0HJH6</accession>
<dbReference type="Pfam" id="PF00083">
    <property type="entry name" value="Sugar_tr"/>
    <property type="match status" value="1"/>
</dbReference>
<feature type="domain" description="Major facilitator superfamily (MFS) profile" evidence="9">
    <location>
        <begin position="47"/>
        <end position="476"/>
    </location>
</feature>
<evidence type="ECO:0000256" key="1">
    <source>
        <dbReference type="ARBA" id="ARBA00004141"/>
    </source>
</evidence>
<keyword evidence="4 8" id="KW-0812">Transmembrane</keyword>
<keyword evidence="3 7" id="KW-0813">Transport</keyword>
<reference evidence="10" key="1">
    <citation type="submission" date="2021-01" db="EMBL/GenBank/DDBJ databases">
        <authorList>
            <person name="Corre E."/>
            <person name="Pelletier E."/>
            <person name="Niang G."/>
            <person name="Scheremetjew M."/>
            <person name="Finn R."/>
            <person name="Kale V."/>
            <person name="Holt S."/>
            <person name="Cochrane G."/>
            <person name="Meng A."/>
            <person name="Brown T."/>
            <person name="Cohen L."/>
        </authorList>
    </citation>
    <scope>NUCLEOTIDE SEQUENCE</scope>
    <source>
        <strain evidence="10">CCMP325</strain>
    </source>
</reference>
<feature type="transmembrane region" description="Helical" evidence="8">
    <location>
        <begin position="387"/>
        <end position="410"/>
    </location>
</feature>
<protein>
    <recommendedName>
        <fullName evidence="9">Major facilitator superfamily (MFS) profile domain-containing protein</fullName>
    </recommendedName>
</protein>
<evidence type="ECO:0000256" key="7">
    <source>
        <dbReference type="RuleBase" id="RU003346"/>
    </source>
</evidence>
<keyword evidence="5 8" id="KW-1133">Transmembrane helix</keyword>
<sequence>MLGNKMTKIRQNPSRRGLSCYMQVNPNENEPQSADPTAAGIPPWLLPFLVPAAGGALFGYDIGASSALVRILGEKQTLFGTLDPVQLGLVASGSLFGAVAASAALIFIGDRYFGRKQELVASGVLYTLGTALQAASSSFGMLIGSRILYGLGIGTAMHAAPLYIAETAPSELRGKLVSLKEAAIVLGIVAGYATGAAFGDEGAWRNVLAAALPIEAAMILGTAFIPESARWLSLRGRTEEAEAAVRALSKVSSEEAKIQVNSMTSMVDLKEKLSFQESFSRLVSDATNRKALTIGVGLVLFQQLSGQPSVLYYANRIFERAGLGFEAAVGVGLFKALMTLISVNLVEDPKWGRRPLLLLGTSGMAVSLLALAALFSGGADSVNQSAVIASIVAYVGCYQIGFGPITWLILSEVFPLKIRAAAVSVGTLANFGSNVLVTLAFESERQSLGETLLFLQFAAIAVAAVAFEFKLVPETRGLTLEQIEEKIRGD</sequence>
<evidence type="ECO:0000256" key="3">
    <source>
        <dbReference type="ARBA" id="ARBA00022448"/>
    </source>
</evidence>
<feature type="transmembrane region" description="Helical" evidence="8">
    <location>
        <begin position="325"/>
        <end position="344"/>
    </location>
</feature>
<dbReference type="PROSITE" id="PS00217">
    <property type="entry name" value="SUGAR_TRANSPORT_2"/>
    <property type="match status" value="1"/>
</dbReference>
<evidence type="ECO:0000256" key="6">
    <source>
        <dbReference type="ARBA" id="ARBA00023136"/>
    </source>
</evidence>
<organism evidence="10">
    <name type="scientific">Hanusia phi</name>
    <dbReference type="NCBI Taxonomy" id="3032"/>
    <lineage>
        <taxon>Eukaryota</taxon>
        <taxon>Cryptophyceae</taxon>
        <taxon>Pyrenomonadales</taxon>
        <taxon>Geminigeraceae</taxon>
        <taxon>Hanusia</taxon>
    </lineage>
</organism>
<feature type="transmembrane region" description="Helical" evidence="8">
    <location>
        <begin position="85"/>
        <end position="107"/>
    </location>
</feature>
<dbReference type="AlphaFoldDB" id="A0A7S0HJH6"/>
<dbReference type="SUPFAM" id="SSF103473">
    <property type="entry name" value="MFS general substrate transporter"/>
    <property type="match status" value="1"/>
</dbReference>
<feature type="transmembrane region" description="Helical" evidence="8">
    <location>
        <begin position="356"/>
        <end position="375"/>
    </location>
</feature>
<dbReference type="GO" id="GO:0016020">
    <property type="term" value="C:membrane"/>
    <property type="evidence" value="ECO:0007669"/>
    <property type="project" value="UniProtKB-SubCell"/>
</dbReference>
<feature type="transmembrane region" description="Helical" evidence="8">
    <location>
        <begin position="177"/>
        <end position="198"/>
    </location>
</feature>
<dbReference type="PRINTS" id="PR00171">
    <property type="entry name" value="SUGRTRNSPORT"/>
</dbReference>
<dbReference type="PANTHER" id="PTHR48023">
    <property type="entry name" value="D-XYLOSE-PROTON SYMPORTER-LIKE 2"/>
    <property type="match status" value="1"/>
</dbReference>
<dbReference type="EMBL" id="HBEO01016768">
    <property type="protein sequence ID" value="CAD8485899.1"/>
    <property type="molecule type" value="Transcribed_RNA"/>
</dbReference>
<evidence type="ECO:0000256" key="2">
    <source>
        <dbReference type="ARBA" id="ARBA00010992"/>
    </source>
</evidence>
<evidence type="ECO:0000259" key="9">
    <source>
        <dbReference type="PROSITE" id="PS50850"/>
    </source>
</evidence>
<gene>
    <name evidence="10" type="ORF">HPHI1048_LOCUS11439</name>
</gene>
<feature type="transmembrane region" description="Helical" evidence="8">
    <location>
        <begin position="453"/>
        <end position="472"/>
    </location>
</feature>
<dbReference type="InterPro" id="IPR005829">
    <property type="entry name" value="Sugar_transporter_CS"/>
</dbReference>
<comment type="similarity">
    <text evidence="2 7">Belongs to the major facilitator superfamily. Sugar transporter (TC 2.A.1.1) family.</text>
</comment>
<evidence type="ECO:0000256" key="4">
    <source>
        <dbReference type="ARBA" id="ARBA00022692"/>
    </source>
</evidence>